<dbReference type="InterPro" id="IPR013320">
    <property type="entry name" value="ConA-like_dom_sf"/>
</dbReference>
<dbReference type="RefSeq" id="XP_034240772.1">
    <property type="nucleotide sequence ID" value="XM_034384881.1"/>
</dbReference>
<proteinExistence type="predicted"/>
<accession>A0A6P8Z2F8</accession>
<dbReference type="SUPFAM" id="SSF49899">
    <property type="entry name" value="Concanavalin A-like lectins/glucanases"/>
    <property type="match status" value="4"/>
</dbReference>
<feature type="compositionally biased region" description="Low complexity" evidence="1">
    <location>
        <begin position="141"/>
        <end position="150"/>
    </location>
</feature>
<dbReference type="InParanoid" id="A0A6P8Z2F8"/>
<dbReference type="PANTHER" id="PTHR23282">
    <property type="entry name" value="APICAL ENDOSOMAL GLYCOPROTEIN PRECURSOR"/>
    <property type="match status" value="1"/>
</dbReference>
<feature type="compositionally biased region" description="Low complexity" evidence="1">
    <location>
        <begin position="43"/>
        <end position="80"/>
    </location>
</feature>
<dbReference type="GO" id="GO:0016020">
    <property type="term" value="C:membrane"/>
    <property type="evidence" value="ECO:0007669"/>
    <property type="project" value="InterPro"/>
</dbReference>
<dbReference type="SMART" id="SM00137">
    <property type="entry name" value="MAM"/>
    <property type="match status" value="3"/>
</dbReference>
<evidence type="ECO:0000313" key="5">
    <source>
        <dbReference type="RefSeq" id="XP_034240772.1"/>
    </source>
</evidence>
<feature type="compositionally biased region" description="Low complexity" evidence="1">
    <location>
        <begin position="97"/>
        <end position="108"/>
    </location>
</feature>
<feature type="compositionally biased region" description="Low complexity" evidence="1">
    <location>
        <begin position="192"/>
        <end position="205"/>
    </location>
</feature>
<feature type="compositionally biased region" description="Pro residues" evidence="1">
    <location>
        <begin position="109"/>
        <end position="123"/>
    </location>
</feature>
<feature type="region of interest" description="Disordered" evidence="1">
    <location>
        <begin position="97"/>
        <end position="173"/>
    </location>
</feature>
<feature type="signal peptide" evidence="2">
    <location>
        <begin position="1"/>
        <end position="21"/>
    </location>
</feature>
<evidence type="ECO:0000256" key="2">
    <source>
        <dbReference type="SAM" id="SignalP"/>
    </source>
</evidence>
<feature type="region of interest" description="Disordered" evidence="1">
    <location>
        <begin position="38"/>
        <end position="80"/>
    </location>
</feature>
<reference evidence="5" key="1">
    <citation type="submission" date="2025-08" db="UniProtKB">
        <authorList>
            <consortium name="RefSeq"/>
        </authorList>
    </citation>
    <scope>IDENTIFICATION</scope>
    <source>
        <tissue evidence="5">Total insect</tissue>
    </source>
</reference>
<dbReference type="Proteomes" id="UP000515158">
    <property type="component" value="Unplaced"/>
</dbReference>
<feature type="chain" id="PRO_5028055807" evidence="2">
    <location>
        <begin position="22"/>
        <end position="983"/>
    </location>
</feature>
<feature type="domain" description="MAM" evidence="3">
    <location>
        <begin position="802"/>
        <end position="969"/>
    </location>
</feature>
<dbReference type="KEGG" id="tpal:117645009"/>
<dbReference type="CDD" id="cd06263">
    <property type="entry name" value="MAM"/>
    <property type="match status" value="2"/>
</dbReference>
<dbReference type="PROSITE" id="PS50060">
    <property type="entry name" value="MAM_2"/>
    <property type="match status" value="4"/>
</dbReference>
<evidence type="ECO:0000313" key="4">
    <source>
        <dbReference type="Proteomes" id="UP000515158"/>
    </source>
</evidence>
<dbReference type="GeneID" id="117645009"/>
<dbReference type="Gene3D" id="2.60.120.200">
    <property type="match status" value="4"/>
</dbReference>
<feature type="compositionally biased region" description="Gly residues" evidence="1">
    <location>
        <begin position="213"/>
        <end position="224"/>
    </location>
</feature>
<dbReference type="Pfam" id="PF00629">
    <property type="entry name" value="MAM"/>
    <property type="match status" value="4"/>
</dbReference>
<dbReference type="PANTHER" id="PTHR23282:SF101">
    <property type="entry name" value="MAM DOMAIN-CONTAINING PROTEIN"/>
    <property type="match status" value="1"/>
</dbReference>
<gene>
    <name evidence="5" type="primary">LOC117645009</name>
</gene>
<dbReference type="InterPro" id="IPR000998">
    <property type="entry name" value="MAM_dom"/>
</dbReference>
<keyword evidence="4" id="KW-1185">Reference proteome</keyword>
<keyword evidence="2" id="KW-0732">Signal</keyword>
<dbReference type="OrthoDB" id="409956at2759"/>
<feature type="region of interest" description="Disordered" evidence="1">
    <location>
        <begin position="192"/>
        <end position="236"/>
    </location>
</feature>
<feature type="compositionally biased region" description="Pro residues" evidence="1">
    <location>
        <begin position="151"/>
        <end position="162"/>
    </location>
</feature>
<evidence type="ECO:0000256" key="1">
    <source>
        <dbReference type="SAM" id="MobiDB-lite"/>
    </source>
</evidence>
<feature type="domain" description="MAM" evidence="3">
    <location>
        <begin position="603"/>
        <end position="792"/>
    </location>
</feature>
<protein>
    <submittedName>
        <fullName evidence="5">MAM and LDL-receptor class A domain-containing protein 1-like</fullName>
    </submittedName>
</protein>
<sequence>MTGCWLALLLLAATRGQHAEAQDDDVVALASSTTPMPALGAVSTSPTTPLALAPEAADPADPSAALAPEQPTGTTVVSTSTTRIDATTVVLFSSTFSSAPEVQPTATTAPPPPPPNDEPPTPETPAENQSTTSTMRPTMDTGWRTTSTTPGTPPSRPRPTMPPANATTSSASCDFGLYPTTTLCGWKPLHAGRSPSSPRWRPGSGMATNWIGGPRGDGEGGGPRGKNKDKEPPPVGGYAFVETSEGAAADGAGDRAFLMSPPLPASGAQGSCLFFMYSLAGLSARGLRVLLARNESSRTVLRELWYTTPPHVPDDGWLHAQLLYSEPQPHRLVVEASCTPAADPSRAYRGHVALDAVALVPGEACPLPLSCSFAAGLCRWSNARQGDDFDWSMGRGSALTFTGPAAPADSWVEPRHGGDVPKQQLEGRGLEDADEDVIADLEGAAVEAEGAVVEGAADRRPHPGGYVYVDSGYPRRPGDVARLESEELPASDPLFPSCLRFWFHMFGVDVGTLRIVLASSGGERDVWRLTGDAGNAWFRGAVTLAEPQHFRVVIEASVGAVGMSDIAVDNISLDPGPCPVSPQVAGARRPALAAPRRVPRMPPDCSMEVDECGWRGMAATSLWARLPVATLPPTLQRRPHGPGGHGGHGQDGAGLRNDFFLGLQMPASPGGSSPSPSTTLVSLPITSTDEPLCLAFWYLVHEPSPSGGMSTGLGALRVAVKGAADGEDANAVQSATLWALYNAQGPAWRPARVPLPANWTFIVELEGEWGPGQHAGVLAVDDIVLYHAKCPGLPSSALASPADCSFSADTCGWWNGTAGTTTGRSPGWQHAAAGGQHRPARLSDNTFRAPGGYVFFDMFSLSKVLRRARLESPDLDAGEPVCLSFWFAAFGQVDSTLLRVVRVDQDHKNPEITIWQLSARGMDTARPQWMSAQTTVSAHSAFSIALEGEASNGGFAVDDVRVRPGPCQTRPAGAKPEKANQNQ</sequence>
<dbReference type="InterPro" id="IPR051560">
    <property type="entry name" value="MAM_domain-containing"/>
</dbReference>
<evidence type="ECO:0000259" key="3">
    <source>
        <dbReference type="PROSITE" id="PS50060"/>
    </source>
</evidence>
<feature type="domain" description="MAM" evidence="3">
    <location>
        <begin position="369"/>
        <end position="580"/>
    </location>
</feature>
<feature type="domain" description="MAM" evidence="3">
    <location>
        <begin position="171"/>
        <end position="367"/>
    </location>
</feature>
<feature type="region of interest" description="Disordered" evidence="1">
    <location>
        <begin position="957"/>
        <end position="983"/>
    </location>
</feature>
<dbReference type="AlphaFoldDB" id="A0A6P8Z2F8"/>
<organism evidence="5">
    <name type="scientific">Thrips palmi</name>
    <name type="common">Melon thrips</name>
    <dbReference type="NCBI Taxonomy" id="161013"/>
    <lineage>
        <taxon>Eukaryota</taxon>
        <taxon>Metazoa</taxon>
        <taxon>Ecdysozoa</taxon>
        <taxon>Arthropoda</taxon>
        <taxon>Hexapoda</taxon>
        <taxon>Insecta</taxon>
        <taxon>Pterygota</taxon>
        <taxon>Neoptera</taxon>
        <taxon>Paraneoptera</taxon>
        <taxon>Thysanoptera</taxon>
        <taxon>Terebrantia</taxon>
        <taxon>Thripoidea</taxon>
        <taxon>Thripidae</taxon>
        <taxon>Thrips</taxon>
    </lineage>
</organism>
<feature type="region of interest" description="Disordered" evidence="1">
    <location>
        <begin position="404"/>
        <end position="429"/>
    </location>
</feature>
<name>A0A6P8Z2F8_THRPL</name>